<proteinExistence type="predicted"/>
<accession>X1UHF8</accession>
<protein>
    <submittedName>
        <fullName evidence="1">Uncharacterized protein</fullName>
    </submittedName>
</protein>
<sequence>MYNKKSHSHYNFENFKKACKNKGLISISENVRADADNYFRLRTKKDIIDFIENDGLEDLVFINTKPWENNPNKKKIIMVDSYEFRSSGKLGYISIKCNNGIWTIKSFHLSGDMNYAMRNAINKLDIIKKLGGKI</sequence>
<dbReference type="AlphaFoldDB" id="X1UHF8"/>
<reference evidence="1" key="1">
    <citation type="journal article" date="2014" name="Front. Microbiol.">
        <title>High frequency of phylogenetically diverse reductive dehalogenase-homologous genes in deep subseafloor sedimentary metagenomes.</title>
        <authorList>
            <person name="Kawai M."/>
            <person name="Futagami T."/>
            <person name="Toyoda A."/>
            <person name="Takaki Y."/>
            <person name="Nishi S."/>
            <person name="Hori S."/>
            <person name="Arai W."/>
            <person name="Tsubouchi T."/>
            <person name="Morono Y."/>
            <person name="Uchiyama I."/>
            <person name="Ito T."/>
            <person name="Fujiyama A."/>
            <person name="Inagaki F."/>
            <person name="Takami H."/>
        </authorList>
    </citation>
    <scope>NUCLEOTIDE SEQUENCE</scope>
    <source>
        <strain evidence="1">Expedition CK06-06</strain>
    </source>
</reference>
<organism evidence="1">
    <name type="scientific">marine sediment metagenome</name>
    <dbReference type="NCBI Taxonomy" id="412755"/>
    <lineage>
        <taxon>unclassified sequences</taxon>
        <taxon>metagenomes</taxon>
        <taxon>ecological metagenomes</taxon>
    </lineage>
</organism>
<evidence type="ECO:0000313" key="1">
    <source>
        <dbReference type="EMBL" id="GAI91804.1"/>
    </source>
</evidence>
<gene>
    <name evidence="1" type="ORF">S12H4_32613</name>
</gene>
<dbReference type="EMBL" id="BARW01019136">
    <property type="protein sequence ID" value="GAI91804.1"/>
    <property type="molecule type" value="Genomic_DNA"/>
</dbReference>
<name>X1UHF8_9ZZZZ</name>
<comment type="caution">
    <text evidence="1">The sequence shown here is derived from an EMBL/GenBank/DDBJ whole genome shotgun (WGS) entry which is preliminary data.</text>
</comment>
<dbReference type="Gene3D" id="3.30.2310.40">
    <property type="match status" value="1"/>
</dbReference>
<dbReference type="InterPro" id="IPR038493">
    <property type="entry name" value="MqsR_sf"/>
</dbReference>